<feature type="domain" description="RNase H type-1" evidence="2">
    <location>
        <begin position="132"/>
        <end position="182"/>
    </location>
</feature>
<evidence type="ECO:0000313" key="3">
    <source>
        <dbReference type="EMBL" id="EMS65264.1"/>
    </source>
</evidence>
<dbReference type="AlphaFoldDB" id="M8AW23"/>
<protein>
    <recommendedName>
        <fullName evidence="2">RNase H type-1 domain-containing protein</fullName>
    </recommendedName>
</protein>
<dbReference type="PANTHER" id="PTHR47723:SF24">
    <property type="entry name" value="RNASE H TYPE-1 DOMAIN-CONTAINING PROTEIN"/>
    <property type="match status" value="1"/>
</dbReference>
<reference evidence="3" key="1">
    <citation type="journal article" date="2013" name="Nature">
        <title>Draft genome of the wheat A-genome progenitor Triticum urartu.</title>
        <authorList>
            <person name="Ling H.Q."/>
            <person name="Zhao S."/>
            <person name="Liu D."/>
            <person name="Wang J."/>
            <person name="Sun H."/>
            <person name="Zhang C."/>
            <person name="Fan H."/>
            <person name="Li D."/>
            <person name="Dong L."/>
            <person name="Tao Y."/>
            <person name="Gao C."/>
            <person name="Wu H."/>
            <person name="Li Y."/>
            <person name="Cui Y."/>
            <person name="Guo X."/>
            <person name="Zheng S."/>
            <person name="Wang B."/>
            <person name="Yu K."/>
            <person name="Liang Q."/>
            <person name="Yang W."/>
            <person name="Lou X."/>
            <person name="Chen J."/>
            <person name="Feng M."/>
            <person name="Jian J."/>
            <person name="Zhang X."/>
            <person name="Luo G."/>
            <person name="Jiang Y."/>
            <person name="Liu J."/>
            <person name="Wang Z."/>
            <person name="Sha Y."/>
            <person name="Zhang B."/>
            <person name="Wu H."/>
            <person name="Tang D."/>
            <person name="Shen Q."/>
            <person name="Xue P."/>
            <person name="Zou S."/>
            <person name="Wang X."/>
            <person name="Liu X."/>
            <person name="Wang F."/>
            <person name="Yang Y."/>
            <person name="An X."/>
            <person name="Dong Z."/>
            <person name="Zhang K."/>
            <person name="Zhang X."/>
            <person name="Luo M.C."/>
            <person name="Dvorak J."/>
            <person name="Tong Y."/>
            <person name="Wang J."/>
            <person name="Yang H."/>
            <person name="Li Z."/>
            <person name="Wang D."/>
            <person name="Zhang A."/>
            <person name="Wang J."/>
        </authorList>
    </citation>
    <scope>NUCLEOTIDE SEQUENCE</scope>
</reference>
<evidence type="ECO:0000256" key="1">
    <source>
        <dbReference type="SAM" id="MobiDB-lite"/>
    </source>
</evidence>
<dbReference type="InterPro" id="IPR002156">
    <property type="entry name" value="RNaseH_domain"/>
</dbReference>
<name>M8AW23_TRIUA</name>
<dbReference type="GO" id="GO:0004523">
    <property type="term" value="F:RNA-DNA hybrid ribonuclease activity"/>
    <property type="evidence" value="ECO:0007669"/>
    <property type="project" value="InterPro"/>
</dbReference>
<dbReference type="InterPro" id="IPR053151">
    <property type="entry name" value="RNase_H-like"/>
</dbReference>
<dbReference type="Pfam" id="PF13456">
    <property type="entry name" value="RVT_3"/>
    <property type="match status" value="1"/>
</dbReference>
<gene>
    <name evidence="3" type="ORF">TRIUR3_26740</name>
</gene>
<dbReference type="EMBL" id="KD045825">
    <property type="protein sequence ID" value="EMS65264.1"/>
    <property type="molecule type" value="Genomic_DNA"/>
</dbReference>
<dbReference type="PANTHER" id="PTHR47723">
    <property type="entry name" value="OS05G0353850 PROTEIN"/>
    <property type="match status" value="1"/>
</dbReference>
<dbReference type="GO" id="GO:0003676">
    <property type="term" value="F:nucleic acid binding"/>
    <property type="evidence" value="ECO:0007669"/>
    <property type="project" value="InterPro"/>
</dbReference>
<sequence length="195" mass="20714">MGVDRKHPCIPNQICEGVVCPEEGEEADGNAAGQSGDTNQATGGASTPASMNEYLTTRLCISKEFDQSLDFLAGMQLEKLKTTKISCDVLTHGLWCHGMNQLCQEDQATIGRVGKGTQWAKPPQGPLKINRDAAYDGETRATAGIVIRDSSGCVILAQGCNLPRCSNIEEAEARMCAAGLRLGPACSDVQISIEN</sequence>
<feature type="compositionally biased region" description="Polar residues" evidence="1">
    <location>
        <begin position="35"/>
        <end position="48"/>
    </location>
</feature>
<evidence type="ECO:0000259" key="2">
    <source>
        <dbReference type="Pfam" id="PF13456"/>
    </source>
</evidence>
<proteinExistence type="predicted"/>
<organism evidence="3">
    <name type="scientific">Triticum urartu</name>
    <name type="common">Red wild einkorn</name>
    <name type="synonym">Crithodium urartu</name>
    <dbReference type="NCBI Taxonomy" id="4572"/>
    <lineage>
        <taxon>Eukaryota</taxon>
        <taxon>Viridiplantae</taxon>
        <taxon>Streptophyta</taxon>
        <taxon>Embryophyta</taxon>
        <taxon>Tracheophyta</taxon>
        <taxon>Spermatophyta</taxon>
        <taxon>Magnoliopsida</taxon>
        <taxon>Liliopsida</taxon>
        <taxon>Poales</taxon>
        <taxon>Poaceae</taxon>
        <taxon>BOP clade</taxon>
        <taxon>Pooideae</taxon>
        <taxon>Triticodae</taxon>
        <taxon>Triticeae</taxon>
        <taxon>Triticinae</taxon>
        <taxon>Triticum</taxon>
    </lineage>
</organism>
<feature type="region of interest" description="Disordered" evidence="1">
    <location>
        <begin position="25"/>
        <end position="48"/>
    </location>
</feature>
<accession>M8AW23</accession>